<dbReference type="AlphaFoldDB" id="A0A2S6GKA9"/>
<dbReference type="GO" id="GO:0016491">
    <property type="term" value="F:oxidoreductase activity"/>
    <property type="evidence" value="ECO:0007669"/>
    <property type="project" value="InterPro"/>
</dbReference>
<dbReference type="Gene3D" id="3.30.365.10">
    <property type="entry name" value="Aldehyde oxidase/xanthine dehydrogenase, molybdopterin binding domain"/>
    <property type="match status" value="3"/>
</dbReference>
<name>A0A2S6GKA9_9PSEU</name>
<keyword evidence="1" id="KW-0500">Molybdenum</keyword>
<keyword evidence="5" id="KW-1185">Reference proteome</keyword>
<evidence type="ECO:0000259" key="3">
    <source>
        <dbReference type="Pfam" id="PF20256"/>
    </source>
</evidence>
<reference evidence="4 5" key="1">
    <citation type="submission" date="2018-02" db="EMBL/GenBank/DDBJ databases">
        <title>Genomic Encyclopedia of Archaeal and Bacterial Type Strains, Phase II (KMG-II): from individual species to whole genera.</title>
        <authorList>
            <person name="Goeker M."/>
        </authorList>
    </citation>
    <scope>NUCLEOTIDE SEQUENCE [LARGE SCALE GENOMIC DNA]</scope>
    <source>
        <strain evidence="4 5">YU 961-1</strain>
    </source>
</reference>
<feature type="domain" description="Aldehyde oxidase/xanthine dehydrogenase first molybdopterin binding" evidence="2">
    <location>
        <begin position="6"/>
        <end position="59"/>
    </location>
</feature>
<accession>A0A2S6GKA9</accession>
<proteinExistence type="predicted"/>
<evidence type="ECO:0000256" key="1">
    <source>
        <dbReference type="ARBA" id="ARBA00022505"/>
    </source>
</evidence>
<sequence>MLPAAHHRFVGEVKRTNTLPGGAYRGYGVAQANFAIETAVTAAAARLDLDPVLVRLRNAPARLAHCLRVGSAEFGWPRRAERRGETRVGHGVATAVKATVTGEESEFSTAWVELDGDRATLFTGTCDSGTGSSTVLAQVVAEELGLPVESVRVLEGDTATTPADVGSAAQRSVLLGAGAARDAARAARRAPGERVTFRAGRAPASFCACFVTVAVDVELGVVAVEECLVVTDCGRVLNPLGAAGQVQGGVVQGIGLALIDRCPSTGVTTIQEHGVPLATDVPSVRALFVGDPAPGAPYGGLGLGELPIVPVPAAIAGAVADATGVVPTTMPMRPEVLWSALAGTRGC</sequence>
<dbReference type="Pfam" id="PF20256">
    <property type="entry name" value="MoCoBD_2"/>
    <property type="match status" value="2"/>
</dbReference>
<dbReference type="OrthoDB" id="221297at2"/>
<dbReference type="Pfam" id="PF02738">
    <property type="entry name" value="MoCoBD_1"/>
    <property type="match status" value="1"/>
</dbReference>
<feature type="domain" description="Aldehyde oxidase/xanthine dehydrogenase second molybdopterin binding" evidence="3">
    <location>
        <begin position="78"/>
        <end position="189"/>
    </location>
</feature>
<evidence type="ECO:0000313" key="5">
    <source>
        <dbReference type="Proteomes" id="UP000239203"/>
    </source>
</evidence>
<comment type="caution">
    <text evidence="4">The sequence shown here is derived from an EMBL/GenBank/DDBJ whole genome shotgun (WGS) entry which is preliminary data.</text>
</comment>
<dbReference type="InterPro" id="IPR008274">
    <property type="entry name" value="AldOxase/xan_DH_MoCoBD1"/>
</dbReference>
<evidence type="ECO:0000313" key="4">
    <source>
        <dbReference type="EMBL" id="PPK65591.1"/>
    </source>
</evidence>
<dbReference type="InterPro" id="IPR046867">
    <property type="entry name" value="AldOxase/xan_DH_MoCoBD2"/>
</dbReference>
<dbReference type="Proteomes" id="UP000239203">
    <property type="component" value="Unassembled WGS sequence"/>
</dbReference>
<gene>
    <name evidence="4" type="ORF">CLV40_11375</name>
</gene>
<dbReference type="InterPro" id="IPR037165">
    <property type="entry name" value="AldOxase/xan_DH_Mopterin-bd_sf"/>
</dbReference>
<dbReference type="GO" id="GO:0005506">
    <property type="term" value="F:iron ion binding"/>
    <property type="evidence" value="ECO:0007669"/>
    <property type="project" value="InterPro"/>
</dbReference>
<protein>
    <submittedName>
        <fullName evidence="4">Molybdopterin-binding aldehyde dehydrogenase-like protein</fullName>
    </submittedName>
</protein>
<feature type="domain" description="Aldehyde oxidase/xanthine dehydrogenase second molybdopterin binding" evidence="3">
    <location>
        <begin position="204"/>
        <end position="262"/>
    </location>
</feature>
<dbReference type="EMBL" id="PTIX01000013">
    <property type="protein sequence ID" value="PPK65591.1"/>
    <property type="molecule type" value="Genomic_DNA"/>
</dbReference>
<dbReference type="SUPFAM" id="SSF56003">
    <property type="entry name" value="Molybdenum cofactor-binding domain"/>
    <property type="match status" value="1"/>
</dbReference>
<dbReference type="PANTHER" id="PTHR11908">
    <property type="entry name" value="XANTHINE DEHYDROGENASE"/>
    <property type="match status" value="1"/>
</dbReference>
<dbReference type="PANTHER" id="PTHR11908:SF132">
    <property type="entry name" value="ALDEHYDE OXIDASE 1-RELATED"/>
    <property type="match status" value="1"/>
</dbReference>
<evidence type="ECO:0000259" key="2">
    <source>
        <dbReference type="Pfam" id="PF02738"/>
    </source>
</evidence>
<dbReference type="InterPro" id="IPR016208">
    <property type="entry name" value="Ald_Oxase/xanthine_DH-like"/>
</dbReference>
<organism evidence="4 5">
    <name type="scientific">Actinokineospora auranticolor</name>
    <dbReference type="NCBI Taxonomy" id="155976"/>
    <lineage>
        <taxon>Bacteria</taxon>
        <taxon>Bacillati</taxon>
        <taxon>Actinomycetota</taxon>
        <taxon>Actinomycetes</taxon>
        <taxon>Pseudonocardiales</taxon>
        <taxon>Pseudonocardiaceae</taxon>
        <taxon>Actinokineospora</taxon>
    </lineage>
</organism>